<proteinExistence type="predicted"/>
<sequence>MTIWHGEMLAKPAVEQNNTFVKPSSRDFLKLDCVKLMINGDQASVDCYAMKHNGPDSGP</sequence>
<accession>A0ACA9QW08</accession>
<feature type="non-terminal residue" evidence="1">
    <location>
        <position position="59"/>
    </location>
</feature>
<dbReference type="Proteomes" id="UP000789920">
    <property type="component" value="Unassembled WGS sequence"/>
</dbReference>
<evidence type="ECO:0000313" key="1">
    <source>
        <dbReference type="EMBL" id="CAG8766619.1"/>
    </source>
</evidence>
<keyword evidence="2" id="KW-1185">Reference proteome</keyword>
<comment type="caution">
    <text evidence="1">The sequence shown here is derived from an EMBL/GenBank/DDBJ whole genome shotgun (WGS) entry which is preliminary data.</text>
</comment>
<name>A0ACA9QW08_9GLOM</name>
<evidence type="ECO:0000313" key="2">
    <source>
        <dbReference type="Proteomes" id="UP000789920"/>
    </source>
</evidence>
<organism evidence="1 2">
    <name type="scientific">Racocetra persica</name>
    <dbReference type="NCBI Taxonomy" id="160502"/>
    <lineage>
        <taxon>Eukaryota</taxon>
        <taxon>Fungi</taxon>
        <taxon>Fungi incertae sedis</taxon>
        <taxon>Mucoromycota</taxon>
        <taxon>Glomeromycotina</taxon>
        <taxon>Glomeromycetes</taxon>
        <taxon>Diversisporales</taxon>
        <taxon>Gigasporaceae</taxon>
        <taxon>Racocetra</taxon>
    </lineage>
</organism>
<dbReference type="EMBL" id="CAJVQC010038618">
    <property type="protein sequence ID" value="CAG8766619.1"/>
    <property type="molecule type" value="Genomic_DNA"/>
</dbReference>
<reference evidence="1" key="1">
    <citation type="submission" date="2021-06" db="EMBL/GenBank/DDBJ databases">
        <authorList>
            <person name="Kallberg Y."/>
            <person name="Tangrot J."/>
            <person name="Rosling A."/>
        </authorList>
    </citation>
    <scope>NUCLEOTIDE SEQUENCE</scope>
    <source>
        <strain evidence="1">MA461A</strain>
    </source>
</reference>
<protein>
    <submittedName>
        <fullName evidence="1">35087_t:CDS:1</fullName>
    </submittedName>
</protein>
<gene>
    <name evidence="1" type="ORF">RPERSI_LOCUS15879</name>
</gene>